<evidence type="ECO:0000256" key="1">
    <source>
        <dbReference type="SAM" id="MobiDB-lite"/>
    </source>
</evidence>
<evidence type="ECO:0000313" key="2">
    <source>
        <dbReference type="EMBL" id="CAF5151799.1"/>
    </source>
</evidence>
<sequence>MTDESWDNAQASKTSEQQPAVTPTRLGIGRGKPRLETNND</sequence>
<dbReference type="Proteomes" id="UP000681720">
    <property type="component" value="Unassembled WGS sequence"/>
</dbReference>
<evidence type="ECO:0000313" key="3">
    <source>
        <dbReference type="EMBL" id="CAF5218200.1"/>
    </source>
</evidence>
<dbReference type="EMBL" id="CAJOBJ010361251">
    <property type="protein sequence ID" value="CAF5218200.1"/>
    <property type="molecule type" value="Genomic_DNA"/>
</dbReference>
<feature type="region of interest" description="Disordered" evidence="1">
    <location>
        <begin position="1"/>
        <end position="40"/>
    </location>
</feature>
<proteinExistence type="predicted"/>
<evidence type="ECO:0000313" key="4">
    <source>
        <dbReference type="Proteomes" id="UP000681720"/>
    </source>
</evidence>
<dbReference type="AlphaFoldDB" id="A0A8S3JLW5"/>
<gene>
    <name evidence="2" type="ORF">BYL167_LOCUS72421</name>
    <name evidence="3" type="ORF">GIL414_LOCUS82830</name>
</gene>
<organism evidence="3 4">
    <name type="scientific">Rotaria magnacalcarata</name>
    <dbReference type="NCBI Taxonomy" id="392030"/>
    <lineage>
        <taxon>Eukaryota</taxon>
        <taxon>Metazoa</taxon>
        <taxon>Spiralia</taxon>
        <taxon>Gnathifera</taxon>
        <taxon>Rotifera</taxon>
        <taxon>Eurotatoria</taxon>
        <taxon>Bdelloidea</taxon>
        <taxon>Philodinida</taxon>
        <taxon>Philodinidae</taxon>
        <taxon>Rotaria</taxon>
    </lineage>
</organism>
<protein>
    <submittedName>
        <fullName evidence="3">Uncharacterized protein</fullName>
    </submittedName>
</protein>
<accession>A0A8S3JLW5</accession>
<reference evidence="3" key="1">
    <citation type="submission" date="2021-02" db="EMBL/GenBank/DDBJ databases">
        <authorList>
            <person name="Nowell W R."/>
        </authorList>
    </citation>
    <scope>NUCLEOTIDE SEQUENCE</scope>
</reference>
<comment type="caution">
    <text evidence="3">The sequence shown here is derived from an EMBL/GenBank/DDBJ whole genome shotgun (WGS) entry which is preliminary data.</text>
</comment>
<name>A0A8S3JLW5_9BILA</name>
<feature type="compositionally biased region" description="Polar residues" evidence="1">
    <location>
        <begin position="7"/>
        <end position="21"/>
    </location>
</feature>
<feature type="non-terminal residue" evidence="3">
    <location>
        <position position="1"/>
    </location>
</feature>
<dbReference type="EMBL" id="CAJOBH010258250">
    <property type="protein sequence ID" value="CAF5151799.1"/>
    <property type="molecule type" value="Genomic_DNA"/>
</dbReference>
<dbReference type="Proteomes" id="UP000681967">
    <property type="component" value="Unassembled WGS sequence"/>
</dbReference>